<evidence type="ECO:0000256" key="1">
    <source>
        <dbReference type="SAM" id="Phobius"/>
    </source>
</evidence>
<organism evidence="3">
    <name type="scientific">Chrysotila carterae</name>
    <name type="common">Marine alga</name>
    <name type="synonym">Syracosphaera carterae</name>
    <dbReference type="NCBI Taxonomy" id="13221"/>
    <lineage>
        <taxon>Eukaryota</taxon>
        <taxon>Haptista</taxon>
        <taxon>Haptophyta</taxon>
        <taxon>Prymnesiophyceae</taxon>
        <taxon>Isochrysidales</taxon>
        <taxon>Isochrysidaceae</taxon>
        <taxon>Chrysotila</taxon>
    </lineage>
</organism>
<evidence type="ECO:0000313" key="2">
    <source>
        <dbReference type="EMBL" id="CAE0784129.1"/>
    </source>
</evidence>
<evidence type="ECO:0000313" key="3">
    <source>
        <dbReference type="EMBL" id="CAE0784130.1"/>
    </source>
</evidence>
<reference evidence="3" key="1">
    <citation type="submission" date="2021-01" db="EMBL/GenBank/DDBJ databases">
        <authorList>
            <person name="Corre E."/>
            <person name="Pelletier E."/>
            <person name="Niang G."/>
            <person name="Scheremetjew M."/>
            <person name="Finn R."/>
            <person name="Kale V."/>
            <person name="Holt S."/>
            <person name="Cochrane G."/>
            <person name="Meng A."/>
            <person name="Brown T."/>
            <person name="Cohen L."/>
        </authorList>
    </citation>
    <scope>NUCLEOTIDE SEQUENCE</scope>
    <source>
        <strain evidence="3">CCMP645</strain>
    </source>
</reference>
<name>A0A6T0DEB0_CHRCT</name>
<accession>A0A6T0DEB0</accession>
<dbReference type="AlphaFoldDB" id="A0A6T0DEB0"/>
<sequence>MPCVSLNLQIRCATRMREWALNAVIVSLANHYANDDAFAAVGLHRCLDFPSSSGVKSEMYARIAYFFFGDAFFSFLSLSSSSSLFISKNDHTPVPFTSSFWPAAYRAVSMAVFMVQ</sequence>
<dbReference type="EMBL" id="HBIZ01058697">
    <property type="protein sequence ID" value="CAE0784130.1"/>
    <property type="molecule type" value="Transcribed_RNA"/>
</dbReference>
<protein>
    <submittedName>
        <fullName evidence="3">Uncharacterized protein</fullName>
    </submittedName>
</protein>
<proteinExistence type="predicted"/>
<keyword evidence="1" id="KW-0812">Transmembrane</keyword>
<gene>
    <name evidence="2" type="ORF">PCAR00345_LOCUS36834</name>
    <name evidence="3" type="ORF">PCAR00345_LOCUS36835</name>
</gene>
<feature type="transmembrane region" description="Helical" evidence="1">
    <location>
        <begin position="63"/>
        <end position="86"/>
    </location>
</feature>
<dbReference type="EMBL" id="HBIZ01058696">
    <property type="protein sequence ID" value="CAE0784129.1"/>
    <property type="molecule type" value="Transcribed_RNA"/>
</dbReference>
<keyword evidence="1" id="KW-0472">Membrane</keyword>
<keyword evidence="1" id="KW-1133">Transmembrane helix</keyword>